<dbReference type="SMART" id="SM00848">
    <property type="entry name" value="Inhibitor_I29"/>
    <property type="match status" value="1"/>
</dbReference>
<evidence type="ECO:0000256" key="10">
    <source>
        <dbReference type="ARBA" id="ARBA00023157"/>
    </source>
</evidence>
<dbReference type="Gene3D" id="3.40.50.300">
    <property type="entry name" value="P-loop containing nucleotide triphosphate hydrolases"/>
    <property type="match status" value="2"/>
</dbReference>
<dbReference type="InterPro" id="IPR000668">
    <property type="entry name" value="Peptidase_C1A_C"/>
</dbReference>
<dbReference type="Gene3D" id="3.30.300.20">
    <property type="match status" value="1"/>
</dbReference>
<dbReference type="InterPro" id="IPR015946">
    <property type="entry name" value="KH_dom-like_a/b"/>
</dbReference>
<dbReference type="HAMAP" id="MF_00195">
    <property type="entry name" value="GTPase_Der"/>
    <property type="match status" value="1"/>
</dbReference>
<gene>
    <name evidence="16" type="ORF">WJX81_004077</name>
</gene>
<keyword evidence="17" id="KW-1185">Reference proteome</keyword>
<organism evidence="16 17">
    <name type="scientific">Elliptochloris bilobata</name>
    <dbReference type="NCBI Taxonomy" id="381761"/>
    <lineage>
        <taxon>Eukaryota</taxon>
        <taxon>Viridiplantae</taxon>
        <taxon>Chlorophyta</taxon>
        <taxon>core chlorophytes</taxon>
        <taxon>Trebouxiophyceae</taxon>
        <taxon>Trebouxiophyceae incertae sedis</taxon>
        <taxon>Elliptochloris clade</taxon>
        <taxon>Elliptochloris</taxon>
    </lineage>
</organism>
<evidence type="ECO:0000259" key="15">
    <source>
        <dbReference type="SMART" id="SM00848"/>
    </source>
</evidence>
<evidence type="ECO:0000256" key="7">
    <source>
        <dbReference type="ARBA" id="ARBA00022741"/>
    </source>
</evidence>
<dbReference type="Proteomes" id="UP001445335">
    <property type="component" value="Unassembled WGS sequence"/>
</dbReference>
<dbReference type="InterPro" id="IPR039417">
    <property type="entry name" value="Peptidase_C1A_papain-like"/>
</dbReference>
<evidence type="ECO:0000256" key="13">
    <source>
        <dbReference type="SAM" id="SignalP"/>
    </source>
</evidence>
<evidence type="ECO:0000256" key="5">
    <source>
        <dbReference type="ARBA" id="ARBA00022729"/>
    </source>
</evidence>
<dbReference type="AlphaFoldDB" id="A0AAW1RNI8"/>
<evidence type="ECO:0000256" key="9">
    <source>
        <dbReference type="ARBA" id="ARBA00023134"/>
    </source>
</evidence>
<dbReference type="EMBL" id="JALJOU010000029">
    <property type="protein sequence ID" value="KAK9835183.1"/>
    <property type="molecule type" value="Genomic_DNA"/>
</dbReference>
<feature type="chain" id="PRO_5043486422" description="GTPase Der" evidence="13">
    <location>
        <begin position="22"/>
        <end position="887"/>
    </location>
</feature>
<keyword evidence="9" id="KW-0342">GTP-binding</keyword>
<keyword evidence="7" id="KW-0547">Nucleotide-binding</keyword>
<dbReference type="Pfam" id="PF14714">
    <property type="entry name" value="KH_dom-like"/>
    <property type="match status" value="1"/>
</dbReference>
<proteinExistence type="inferred from homology"/>
<accession>A0AAW1RNI8</accession>
<keyword evidence="10" id="KW-1015">Disulfide bond</keyword>
<dbReference type="InterPro" id="IPR013201">
    <property type="entry name" value="Prot_inhib_I29"/>
</dbReference>
<dbReference type="PRINTS" id="PR00705">
    <property type="entry name" value="PAPAIN"/>
</dbReference>
<keyword evidence="8" id="KW-0378">Hydrolase</keyword>
<dbReference type="Pfam" id="PF01926">
    <property type="entry name" value="MMR_HSR1"/>
    <property type="match status" value="2"/>
</dbReference>
<evidence type="ECO:0000256" key="2">
    <source>
        <dbReference type="ARBA" id="ARBA00020953"/>
    </source>
</evidence>
<keyword evidence="4" id="KW-0645">Protease</keyword>
<dbReference type="CDD" id="cd01894">
    <property type="entry name" value="EngA1"/>
    <property type="match status" value="1"/>
</dbReference>
<dbReference type="PANTHER" id="PTHR43834">
    <property type="entry name" value="GTPASE DER"/>
    <property type="match status" value="1"/>
</dbReference>
<feature type="domain" description="Peptidase C1A papain C-terminal" evidence="14">
    <location>
        <begin position="133"/>
        <end position="348"/>
    </location>
</feature>
<feature type="signal peptide" evidence="13">
    <location>
        <begin position="1"/>
        <end position="21"/>
    </location>
</feature>
<dbReference type="Pfam" id="PF00112">
    <property type="entry name" value="Peptidase_C1"/>
    <property type="match status" value="1"/>
</dbReference>
<keyword evidence="5 13" id="KW-0732">Signal</keyword>
<evidence type="ECO:0000256" key="8">
    <source>
        <dbReference type="ARBA" id="ARBA00022801"/>
    </source>
</evidence>
<dbReference type="InterPro" id="IPR025661">
    <property type="entry name" value="Pept_asp_AS"/>
</dbReference>
<evidence type="ECO:0000256" key="1">
    <source>
        <dbReference type="ARBA" id="ARBA00008279"/>
    </source>
</evidence>
<feature type="region of interest" description="Disordered" evidence="12">
    <location>
        <begin position="572"/>
        <end position="596"/>
    </location>
</feature>
<comment type="similarity">
    <text evidence="1">Belongs to the TRAFAC class TrmE-Era-EngA-EngB-Septin-like GTPase superfamily. EngA (Der) GTPase family.</text>
</comment>
<feature type="domain" description="Cathepsin propeptide inhibitor" evidence="15">
    <location>
        <begin position="53"/>
        <end position="108"/>
    </location>
</feature>
<protein>
    <recommendedName>
        <fullName evidence="2">GTPase Der</fullName>
    </recommendedName>
    <alternativeName>
        <fullName evidence="11">GTP-binding protein EngA</fullName>
    </alternativeName>
</protein>
<evidence type="ECO:0000313" key="17">
    <source>
        <dbReference type="Proteomes" id="UP001445335"/>
    </source>
</evidence>
<dbReference type="InterPro" id="IPR016484">
    <property type="entry name" value="GTPase_Der"/>
</dbReference>
<dbReference type="NCBIfam" id="TIGR03594">
    <property type="entry name" value="GTPase_EngA"/>
    <property type="match status" value="1"/>
</dbReference>
<dbReference type="InterPro" id="IPR027417">
    <property type="entry name" value="P-loop_NTPase"/>
</dbReference>
<dbReference type="PANTHER" id="PTHR43834:SF6">
    <property type="entry name" value="GTPASE DER"/>
    <property type="match status" value="1"/>
</dbReference>
<dbReference type="NCBIfam" id="TIGR00231">
    <property type="entry name" value="small_GTP"/>
    <property type="match status" value="2"/>
</dbReference>
<dbReference type="SMART" id="SM00645">
    <property type="entry name" value="Pept_C1"/>
    <property type="match status" value="1"/>
</dbReference>
<dbReference type="InterPro" id="IPR005225">
    <property type="entry name" value="Small_GTP-bd"/>
</dbReference>
<dbReference type="GO" id="GO:0042254">
    <property type="term" value="P:ribosome biogenesis"/>
    <property type="evidence" value="ECO:0007669"/>
    <property type="project" value="UniProtKB-KW"/>
</dbReference>
<evidence type="ECO:0000256" key="4">
    <source>
        <dbReference type="ARBA" id="ARBA00022670"/>
    </source>
</evidence>
<evidence type="ECO:0000256" key="12">
    <source>
        <dbReference type="SAM" id="MobiDB-lite"/>
    </source>
</evidence>
<dbReference type="InterPro" id="IPR006073">
    <property type="entry name" value="GTP-bd"/>
</dbReference>
<name>A0AAW1RNI8_9CHLO</name>
<dbReference type="GO" id="GO:0005525">
    <property type="term" value="F:GTP binding"/>
    <property type="evidence" value="ECO:0007669"/>
    <property type="project" value="UniProtKB-KW"/>
</dbReference>
<dbReference type="PROSITE" id="PS00640">
    <property type="entry name" value="THIOL_PROTEASE_ASN"/>
    <property type="match status" value="1"/>
</dbReference>
<dbReference type="CDD" id="cd02248">
    <property type="entry name" value="Peptidase_C1A"/>
    <property type="match status" value="1"/>
</dbReference>
<dbReference type="SUPFAM" id="SSF54001">
    <property type="entry name" value="Cysteine proteinases"/>
    <property type="match status" value="1"/>
</dbReference>
<dbReference type="PROSITE" id="PS00139">
    <property type="entry name" value="THIOL_PROTEASE_CYS"/>
    <property type="match status" value="1"/>
</dbReference>
<sequence>MAIRTDAVLVVVLACAAGCLGARLSHPAEHVIAGQPAASYSLSAAQADPEHAFRAFMAAHGRSYGPGEFAKRLAVFRSNVHFILQHNSQNAGYELSLNQFADLTYEEFSKTYLGLLPLGANNSYHFRYADAAVPKSVDWVAKGAVTGVKNQLACGSCWAFSATGAVEGINYLKTGKLVSLSEQELVDCDTEKDMGCGGGLMDYAFEFIIKNGGLDTEKDYAYWSVGTFCNKLREGRTVVSIDGYEDVPVNSEAALAKAVANQPVSVAICASPALQFYTSGVFGGASCTGLNHGVLAVGLDEDEAGSPYWLVKNSWGGGWGEQGYFRMVRNVPEKEGHLGIAMAASYPTKSSPNPKDTPEPSTTFLRQLKSARRKNLVDPSLLPVVAIAGRPNVGKSAIYNRLVGRKIALVYNTPETHVTRDYREGVARLGDLSFVAIDTSGLEPQSEEHSIQARTVRLTASVLQRSDAVLLVLDARAGVLPSDHGVVAWLRAHNPARLLLVANKAEGRGRNEAPDDLMSEATRLGLGVPVAVSAETGEGFVDLYGALQPLVDSAAEARRQAAAAPAPSTALPLGSALLNSGSSTAGEPGAATAEEEPGTLKMAIVGLPNVGKSTLGNRLLGRGRWLTGPEPGLTRDSVAATFEWEGRQIELVDTAGLVRSIRLQRDEAGEAVATQARQQAERMWNLAHLVVIVADAHKAAADCGGLSKREIMLAGSVVHEGRCLLVVLNKLDALPDGAARQQAMREVEAQLERQLPEAVGTPCLGISALTGAGVERLMPAACAAYEVWAKRVPTARLNRWLLQVLEEYRGTAQGRQVMRIRYVTQVSVRPPTFAAFVSGTVPFTEGNTKFLLNALRKHFSFPGVPMRLLIRLRKREAKHRHVKRSKR</sequence>
<feature type="compositionally biased region" description="Low complexity" evidence="12">
    <location>
        <begin position="572"/>
        <end position="592"/>
    </location>
</feature>
<keyword evidence="3" id="KW-0690">Ribosome biogenesis</keyword>
<dbReference type="GO" id="GO:0008234">
    <property type="term" value="F:cysteine-type peptidase activity"/>
    <property type="evidence" value="ECO:0007669"/>
    <property type="project" value="InterPro"/>
</dbReference>
<comment type="caution">
    <text evidence="16">The sequence shown here is derived from an EMBL/GenBank/DDBJ whole genome shotgun (WGS) entry which is preliminary data.</text>
</comment>
<evidence type="ECO:0000256" key="3">
    <source>
        <dbReference type="ARBA" id="ARBA00022517"/>
    </source>
</evidence>
<dbReference type="InterPro" id="IPR000169">
    <property type="entry name" value="Pept_cys_AS"/>
</dbReference>
<reference evidence="16 17" key="1">
    <citation type="journal article" date="2024" name="Nat. Commun.">
        <title>Phylogenomics reveals the evolutionary origins of lichenization in chlorophyte algae.</title>
        <authorList>
            <person name="Puginier C."/>
            <person name="Libourel C."/>
            <person name="Otte J."/>
            <person name="Skaloud P."/>
            <person name="Haon M."/>
            <person name="Grisel S."/>
            <person name="Petersen M."/>
            <person name="Berrin J.G."/>
            <person name="Delaux P.M."/>
            <person name="Dal Grande F."/>
            <person name="Keller J."/>
        </authorList>
    </citation>
    <scope>NUCLEOTIDE SEQUENCE [LARGE SCALE GENOMIC DNA]</scope>
    <source>
        <strain evidence="16 17">SAG 245.80</strain>
    </source>
</reference>
<dbReference type="InterPro" id="IPR032859">
    <property type="entry name" value="KH_dom-like"/>
</dbReference>
<dbReference type="Gene3D" id="3.90.70.10">
    <property type="entry name" value="Cysteine proteinases"/>
    <property type="match status" value="1"/>
</dbReference>
<evidence type="ECO:0000256" key="6">
    <source>
        <dbReference type="ARBA" id="ARBA00022737"/>
    </source>
</evidence>
<evidence type="ECO:0000313" key="16">
    <source>
        <dbReference type="EMBL" id="KAK9835183.1"/>
    </source>
</evidence>
<dbReference type="InterPro" id="IPR038765">
    <property type="entry name" value="Papain-like_cys_pep_sf"/>
</dbReference>
<dbReference type="GO" id="GO:0006508">
    <property type="term" value="P:proteolysis"/>
    <property type="evidence" value="ECO:0007669"/>
    <property type="project" value="UniProtKB-KW"/>
</dbReference>
<keyword evidence="6" id="KW-0677">Repeat</keyword>
<dbReference type="FunFam" id="3.90.70.10:FF:000067">
    <property type="entry name" value="Senescence-specific cysteine protease"/>
    <property type="match status" value="1"/>
</dbReference>
<dbReference type="Pfam" id="PF08246">
    <property type="entry name" value="Inhibitor_I29"/>
    <property type="match status" value="1"/>
</dbReference>
<evidence type="ECO:0000259" key="14">
    <source>
        <dbReference type="SMART" id="SM00645"/>
    </source>
</evidence>
<evidence type="ECO:0000256" key="11">
    <source>
        <dbReference type="ARBA" id="ARBA00032345"/>
    </source>
</evidence>
<dbReference type="SUPFAM" id="SSF52540">
    <property type="entry name" value="P-loop containing nucleoside triphosphate hydrolases"/>
    <property type="match status" value="2"/>
</dbReference>